<proteinExistence type="predicted"/>
<evidence type="ECO:0008006" key="4">
    <source>
        <dbReference type="Google" id="ProtNLM"/>
    </source>
</evidence>
<feature type="transmembrane region" description="Helical" evidence="1">
    <location>
        <begin position="223"/>
        <end position="242"/>
    </location>
</feature>
<comment type="caution">
    <text evidence="2">The sequence shown here is derived from an EMBL/GenBank/DDBJ whole genome shotgun (WGS) entry which is preliminary data.</text>
</comment>
<accession>A0ABQ2DL61</accession>
<evidence type="ECO:0000256" key="1">
    <source>
        <dbReference type="SAM" id="Phobius"/>
    </source>
</evidence>
<gene>
    <name evidence="2" type="ORF">GCM10007173_21090</name>
</gene>
<dbReference type="Pfam" id="PF16481">
    <property type="entry name" value="DUF5058"/>
    <property type="match status" value="1"/>
</dbReference>
<reference evidence="3" key="1">
    <citation type="journal article" date="2019" name="Int. J. Syst. Evol. Microbiol.">
        <title>The Global Catalogue of Microorganisms (GCM) 10K type strain sequencing project: providing services to taxonomists for standard genome sequencing and annotation.</title>
        <authorList>
            <consortium name="The Broad Institute Genomics Platform"/>
            <consortium name="The Broad Institute Genome Sequencing Center for Infectious Disease"/>
            <person name="Wu L."/>
            <person name="Ma J."/>
        </authorList>
    </citation>
    <scope>NUCLEOTIDE SEQUENCE [LARGE SCALE GENOMIC DNA]</scope>
    <source>
        <strain evidence="3">CGMCC 1.3685</strain>
    </source>
</reference>
<organism evidence="2 3">
    <name type="scientific">Glutamicibacter ardleyensis</name>
    <dbReference type="NCBI Taxonomy" id="225894"/>
    <lineage>
        <taxon>Bacteria</taxon>
        <taxon>Bacillati</taxon>
        <taxon>Actinomycetota</taxon>
        <taxon>Actinomycetes</taxon>
        <taxon>Micrococcales</taxon>
        <taxon>Micrococcaceae</taxon>
        <taxon>Glutamicibacter</taxon>
    </lineage>
</organism>
<feature type="transmembrane region" description="Helical" evidence="1">
    <location>
        <begin position="93"/>
        <end position="116"/>
    </location>
</feature>
<evidence type="ECO:0000313" key="3">
    <source>
        <dbReference type="Proteomes" id="UP000606115"/>
    </source>
</evidence>
<evidence type="ECO:0000313" key="2">
    <source>
        <dbReference type="EMBL" id="GGJ62017.1"/>
    </source>
</evidence>
<dbReference type="EMBL" id="BMKX01000004">
    <property type="protein sequence ID" value="GGJ62017.1"/>
    <property type="molecule type" value="Genomic_DNA"/>
</dbReference>
<keyword evidence="3" id="KW-1185">Reference proteome</keyword>
<keyword evidence="1" id="KW-0472">Membrane</keyword>
<feature type="transmembrane region" description="Helical" evidence="1">
    <location>
        <begin position="254"/>
        <end position="271"/>
    </location>
</feature>
<sequence>MLCTRALELVSHGLSSKAQNHVPKGRESMYLAAAVDNNSTDILAVANSPFLWACAIGVFPVIIIHSVIYMKAAQIAAPHIGMTHQEIKTSCRAGAISALGPSLAVVMVAVALLTVFGTPAVLVRIGLIGSVSYETAAAAIAANSAGAELGGPTYTQADFGLALAAMTLGGAMWMIATLILTPLLKRGDSALRKVNPAIMLVVPGATMVGAFMVLGLGELPRSWIHVIAFGSSALIMTVLMIIAKRVDRPWIKEWALGIAIILSLVITHLATRA</sequence>
<feature type="transmembrane region" description="Helical" evidence="1">
    <location>
        <begin position="159"/>
        <end position="184"/>
    </location>
</feature>
<dbReference type="InterPro" id="IPR032479">
    <property type="entry name" value="DUF5058"/>
</dbReference>
<keyword evidence="1" id="KW-0812">Transmembrane</keyword>
<dbReference type="Proteomes" id="UP000606115">
    <property type="component" value="Unassembled WGS sequence"/>
</dbReference>
<feature type="transmembrane region" description="Helical" evidence="1">
    <location>
        <begin position="196"/>
        <end position="217"/>
    </location>
</feature>
<keyword evidence="1" id="KW-1133">Transmembrane helix</keyword>
<protein>
    <recommendedName>
        <fullName evidence="4">DUF5058 domain-containing protein</fullName>
    </recommendedName>
</protein>
<feature type="transmembrane region" description="Helical" evidence="1">
    <location>
        <begin position="50"/>
        <end position="72"/>
    </location>
</feature>
<name>A0ABQ2DL61_9MICC</name>